<dbReference type="EMBL" id="CH473949">
    <property type="protein sequence ID" value="EDL79520.1"/>
    <property type="molecule type" value="Genomic_DNA"/>
</dbReference>
<dbReference type="AlphaFoldDB" id="A6HNB9"/>
<name>A6HNB9_RAT</name>
<sequence length="22" mass="2755">MYAFVMKMILHKYLKFICLYVV</sequence>
<protein>
    <submittedName>
        <fullName evidence="1">RCG62980</fullName>
    </submittedName>
</protein>
<organism evidence="1 2">
    <name type="scientific">Rattus norvegicus</name>
    <name type="common">Rat</name>
    <dbReference type="NCBI Taxonomy" id="10116"/>
    <lineage>
        <taxon>Eukaryota</taxon>
        <taxon>Metazoa</taxon>
        <taxon>Chordata</taxon>
        <taxon>Craniata</taxon>
        <taxon>Vertebrata</taxon>
        <taxon>Euteleostomi</taxon>
        <taxon>Mammalia</taxon>
        <taxon>Eutheria</taxon>
        <taxon>Euarchontoglires</taxon>
        <taxon>Glires</taxon>
        <taxon>Rodentia</taxon>
        <taxon>Myomorpha</taxon>
        <taxon>Muroidea</taxon>
        <taxon>Muridae</taxon>
        <taxon>Murinae</taxon>
        <taxon>Rattus</taxon>
    </lineage>
</organism>
<accession>A6HNB9</accession>
<evidence type="ECO:0000313" key="2">
    <source>
        <dbReference type="Proteomes" id="UP000234681"/>
    </source>
</evidence>
<reference evidence="2" key="1">
    <citation type="submission" date="2005-09" db="EMBL/GenBank/DDBJ databases">
        <authorList>
            <person name="Mural R.J."/>
            <person name="Li P.W."/>
            <person name="Adams M.D."/>
            <person name="Amanatides P.G."/>
            <person name="Baden-Tillson H."/>
            <person name="Barnstead M."/>
            <person name="Chin S.H."/>
            <person name="Dew I."/>
            <person name="Evans C.A."/>
            <person name="Ferriera S."/>
            <person name="Flanigan M."/>
            <person name="Fosler C."/>
            <person name="Glodek A."/>
            <person name="Gu Z."/>
            <person name="Holt R.A."/>
            <person name="Jennings D."/>
            <person name="Kraft C.L."/>
            <person name="Lu F."/>
            <person name="Nguyen T."/>
            <person name="Nusskern D.R."/>
            <person name="Pfannkoch C.M."/>
            <person name="Sitter C."/>
            <person name="Sutton G.G."/>
            <person name="Venter J.C."/>
            <person name="Wang Z."/>
            <person name="Woodage T."/>
            <person name="Zheng X.H."/>
            <person name="Zhong F."/>
        </authorList>
    </citation>
    <scope>NUCLEOTIDE SEQUENCE [LARGE SCALE GENOMIC DNA]</scope>
    <source>
        <strain>BN</strain>
        <strain evidence="2">Sprague-Dawley</strain>
    </source>
</reference>
<evidence type="ECO:0000313" key="1">
    <source>
        <dbReference type="EMBL" id="EDL79520.1"/>
    </source>
</evidence>
<dbReference type="Proteomes" id="UP000234681">
    <property type="component" value="Chromosome 3"/>
</dbReference>
<proteinExistence type="predicted"/>
<gene>
    <name evidence="1" type="ORF">rCG_62980</name>
</gene>